<feature type="transmembrane region" description="Helical" evidence="8">
    <location>
        <begin position="62"/>
        <end position="86"/>
    </location>
</feature>
<accession>A0A060USS0</accession>
<feature type="transmembrane region" description="Helical" evidence="8">
    <location>
        <begin position="247"/>
        <end position="264"/>
    </location>
</feature>
<evidence type="ECO:0000313" key="11">
    <source>
        <dbReference type="EMBL" id="SMH67720.1"/>
    </source>
</evidence>
<dbReference type="RefSeq" id="WP_231551222.1">
    <property type="nucleotide sequence ID" value="NZ_CCCS020000049.1"/>
</dbReference>
<keyword evidence="12" id="KW-1185">Reference proteome</keyword>
<feature type="transmembrane region" description="Helical" evidence="8">
    <location>
        <begin position="106"/>
        <end position="123"/>
    </location>
</feature>
<comment type="subcellular location">
    <subcellularLocation>
        <location evidence="1">Cell membrane</location>
        <topology evidence="1">Multi-pass membrane protein</topology>
    </subcellularLocation>
    <subcellularLocation>
        <location evidence="7">Membrane</location>
        <topology evidence="7">Multi-pass membrane protein</topology>
    </subcellularLocation>
</comment>
<dbReference type="AlphaFoldDB" id="A0A060USS0"/>
<dbReference type="InterPro" id="IPR052175">
    <property type="entry name" value="ComplexI-like_HydComp"/>
</dbReference>
<evidence type="ECO:0000256" key="8">
    <source>
        <dbReference type="SAM" id="Phobius"/>
    </source>
</evidence>
<reference evidence="10" key="1">
    <citation type="submission" date="2014-03" db="EMBL/GenBank/DDBJ databases">
        <authorList>
            <person name="Genoscope - CEA"/>
        </authorList>
    </citation>
    <scope>NUCLEOTIDE SEQUENCE [LARGE SCALE GENOMIC DNA]</scope>
    <source>
        <strain evidence="10">CF27</strain>
    </source>
</reference>
<feature type="transmembrane region" description="Helical" evidence="8">
    <location>
        <begin position="276"/>
        <end position="296"/>
    </location>
</feature>
<evidence type="ECO:0000256" key="4">
    <source>
        <dbReference type="ARBA" id="ARBA00022989"/>
    </source>
</evidence>
<organism evidence="10">
    <name type="scientific">Acidithiobacillus ferrivorans</name>
    <dbReference type="NCBI Taxonomy" id="160808"/>
    <lineage>
        <taxon>Bacteria</taxon>
        <taxon>Pseudomonadati</taxon>
        <taxon>Pseudomonadota</taxon>
        <taxon>Acidithiobacillia</taxon>
        <taxon>Acidithiobacillales</taxon>
        <taxon>Acidithiobacillaceae</taxon>
        <taxon>Acidithiobacillus</taxon>
    </lineage>
</organism>
<dbReference type="InterPro" id="IPR001750">
    <property type="entry name" value="ND/Mrp_TM"/>
</dbReference>
<dbReference type="GO" id="GO:0042773">
    <property type="term" value="P:ATP synthesis coupled electron transport"/>
    <property type="evidence" value="ECO:0007669"/>
    <property type="project" value="InterPro"/>
</dbReference>
<keyword evidence="4 8" id="KW-1133">Transmembrane helix</keyword>
<evidence type="ECO:0000256" key="3">
    <source>
        <dbReference type="ARBA" id="ARBA00022692"/>
    </source>
</evidence>
<feature type="transmembrane region" description="Helical" evidence="8">
    <location>
        <begin position="316"/>
        <end position="337"/>
    </location>
</feature>
<feature type="transmembrane region" description="Helical" evidence="8">
    <location>
        <begin position="209"/>
        <end position="227"/>
    </location>
</feature>
<dbReference type="InterPro" id="IPR003918">
    <property type="entry name" value="NADH_UbQ_OxRdtase"/>
</dbReference>
<dbReference type="GO" id="GO:0005886">
    <property type="term" value="C:plasma membrane"/>
    <property type="evidence" value="ECO:0007669"/>
    <property type="project" value="UniProtKB-SubCell"/>
</dbReference>
<feature type="transmembrane region" description="Helical" evidence="8">
    <location>
        <begin position="411"/>
        <end position="429"/>
    </location>
</feature>
<dbReference type="Pfam" id="PF00361">
    <property type="entry name" value="Proton_antipo_M"/>
    <property type="match status" value="1"/>
</dbReference>
<dbReference type="GO" id="GO:0008137">
    <property type="term" value="F:NADH dehydrogenase (ubiquinone) activity"/>
    <property type="evidence" value="ECO:0007669"/>
    <property type="project" value="InterPro"/>
</dbReference>
<feature type="domain" description="NADH:quinone oxidoreductase/Mrp antiporter transmembrane" evidence="9">
    <location>
        <begin position="125"/>
        <end position="416"/>
    </location>
</feature>
<dbReference type="NCBIfam" id="NF005045">
    <property type="entry name" value="PRK06458.1-5"/>
    <property type="match status" value="1"/>
</dbReference>
<feature type="transmembrane region" description="Helical" evidence="8">
    <location>
        <begin position="130"/>
        <end position="148"/>
    </location>
</feature>
<dbReference type="PANTHER" id="PTHR42682">
    <property type="entry name" value="HYDROGENASE-4 COMPONENT F"/>
    <property type="match status" value="1"/>
</dbReference>
<gene>
    <name evidence="11" type="primary">hyfF</name>
    <name evidence="11" type="ORF">AFERRI_50922</name>
    <name evidence="10" type="ORF">AFERRI_530256</name>
</gene>
<evidence type="ECO:0000256" key="6">
    <source>
        <dbReference type="ARBA" id="ARBA00023136"/>
    </source>
</evidence>
<keyword evidence="2" id="KW-1003">Cell membrane</keyword>
<evidence type="ECO:0000259" key="9">
    <source>
        <dbReference type="Pfam" id="PF00361"/>
    </source>
</evidence>
<dbReference type="EMBL" id="CCCS020000049">
    <property type="protein sequence ID" value="CDQ11361.1"/>
    <property type="molecule type" value="Genomic_DNA"/>
</dbReference>
<dbReference type="PRINTS" id="PR01437">
    <property type="entry name" value="NUOXDRDTASE4"/>
</dbReference>
<protein>
    <submittedName>
        <fullName evidence="11">Hydrogenase-4 component F homolog</fullName>
        <ecNumber evidence="11">1.-.-.-</ecNumber>
    </submittedName>
    <submittedName>
        <fullName evidence="10">Putative NADH-Ubiquinone/plastoquinone oxidoreductase</fullName>
        <ecNumber evidence="10">1.6.99.5</ecNumber>
    </submittedName>
</protein>
<dbReference type="GO" id="GO:0016491">
    <property type="term" value="F:oxidoreductase activity"/>
    <property type="evidence" value="ECO:0007669"/>
    <property type="project" value="UniProtKB-KW"/>
</dbReference>
<evidence type="ECO:0000313" key="12">
    <source>
        <dbReference type="Proteomes" id="UP000193925"/>
    </source>
</evidence>
<reference evidence="10" key="2">
    <citation type="submission" date="2014-07" db="EMBL/GenBank/DDBJ databases">
        <title>Initial genome analysis of the psychrotolerant acidophile Acidithiobacillus ferrivorans CF27: insights into iron and sulfur oxidation pathways and into biofilm formation.</title>
        <authorList>
            <person name="Talla E."/>
            <person name="Hedrich S."/>
            <person name="Mangenot S."/>
            <person name="Ji B."/>
            <person name="Johnson D.B."/>
            <person name="Barbe V."/>
            <person name="Bonnefoy V."/>
        </authorList>
    </citation>
    <scope>NUCLEOTIDE SEQUENCE [LARGE SCALE GENOMIC DNA]</scope>
    <source>
        <strain evidence="10">CF27</strain>
    </source>
</reference>
<evidence type="ECO:0000256" key="5">
    <source>
        <dbReference type="ARBA" id="ARBA00023002"/>
    </source>
</evidence>
<keyword evidence="6 8" id="KW-0472">Membrane</keyword>
<dbReference type="PANTHER" id="PTHR42682:SF5">
    <property type="entry name" value="HYDROGENASE-4 COMPONENT F"/>
    <property type="match status" value="1"/>
</dbReference>
<sequence length="485" mass="52225">MMPILLVLICAATGIPLLALWGDGRRGAALFIGINMLTLLAILALAVRVLRDGAFTAGNGQFMVDDLSILLILVDGVVGLSTAWFSRSYMRQEIVHWSLSRRRVRLYHAMFQTFLTTMLLALLTNNMGILWVAMEGATLSTVLLVSLFRTAEGLEAAWKYFILCGVGLAMALFGTILLYFAAQKVLGHGADALLWTHLEAVRGQLQPQVMAIAFVFMLVGYGTKIGLSPLNNWLPDAHASGPSSVSAALSGLLLNVALYAVLRAKVLVDGALGPDFAGRLLMGFGLLSLLVAAFSMLRQRDVKRLFAYSSIEHMGLATFAFGIGAPLASFAGLLHMVSHSLTKSSVFFSVGQAVQSVGSREIQRIRGLLAFSPVLGWALMLAVLFILGMPPSGLFLSEFLIITSTLQNQPWLTPVLLLGLGVAFAGIFPRLQGMVFGPAPEGIARQPTTGIIPVFIQLALVILLGVFIPWTLVQWMQHAALLLHG</sequence>
<feature type="transmembrane region" description="Helical" evidence="8">
    <location>
        <begin position="160"/>
        <end position="181"/>
    </location>
</feature>
<evidence type="ECO:0000256" key="2">
    <source>
        <dbReference type="ARBA" id="ARBA00022475"/>
    </source>
</evidence>
<name>A0A060USS0_9PROT</name>
<evidence type="ECO:0000313" key="10">
    <source>
        <dbReference type="EMBL" id="CDQ11361.1"/>
    </source>
</evidence>
<reference evidence="11 12" key="3">
    <citation type="submission" date="2017-03" db="EMBL/GenBank/DDBJ databases">
        <authorList>
            <person name="Regsiter A."/>
            <person name="William W."/>
        </authorList>
    </citation>
    <scope>NUCLEOTIDE SEQUENCE [LARGE SCALE GENOMIC DNA]</scope>
    <source>
        <strain evidence="11">PRJEB5721</strain>
    </source>
</reference>
<keyword evidence="10" id="KW-0830">Ubiquinone</keyword>
<keyword evidence="3 7" id="KW-0812">Transmembrane</keyword>
<keyword evidence="5 10" id="KW-0560">Oxidoreductase</keyword>
<proteinExistence type="predicted"/>
<evidence type="ECO:0000256" key="7">
    <source>
        <dbReference type="RuleBase" id="RU000320"/>
    </source>
</evidence>
<dbReference type="EC" id="1.-.-.-" evidence="11"/>
<dbReference type="Proteomes" id="UP000193925">
    <property type="component" value="Chromosome AFERRI"/>
</dbReference>
<dbReference type="EMBL" id="LT841305">
    <property type="protein sequence ID" value="SMH67720.1"/>
    <property type="molecule type" value="Genomic_DNA"/>
</dbReference>
<evidence type="ECO:0000256" key="1">
    <source>
        <dbReference type="ARBA" id="ARBA00004651"/>
    </source>
</evidence>
<dbReference type="EC" id="1.6.99.5" evidence="10"/>
<feature type="transmembrane region" description="Helical" evidence="8">
    <location>
        <begin position="29"/>
        <end position="50"/>
    </location>
</feature>
<dbReference type="NCBIfam" id="NF005043">
    <property type="entry name" value="PRK06458.1-3"/>
    <property type="match status" value="1"/>
</dbReference>
<feature type="transmembrane region" description="Helical" evidence="8">
    <location>
        <begin position="450"/>
        <end position="472"/>
    </location>
</feature>
<feature type="transmembrane region" description="Helical" evidence="8">
    <location>
        <begin position="368"/>
        <end position="391"/>
    </location>
</feature>